<name>A0ABW7CAU7_9CYAN</name>
<evidence type="ECO:0000313" key="4">
    <source>
        <dbReference type="Proteomes" id="UP001604335"/>
    </source>
</evidence>
<reference evidence="4" key="1">
    <citation type="journal article" date="2024" name="Algal Res.">
        <title>Biochemical, toxicological and genomic investigation of a high-biomass producing Limnothrix strain isolated from Italian shallow drinking water reservoir.</title>
        <authorList>
            <person name="Simonazzi M."/>
            <person name="Shishido T.K."/>
            <person name="Delbaje E."/>
            <person name="Wahlsten M."/>
            <person name="Fewer D.P."/>
            <person name="Sivonen K."/>
            <person name="Pezzolesi L."/>
            <person name="Pistocchi R."/>
        </authorList>
    </citation>
    <scope>NUCLEOTIDE SEQUENCE [LARGE SCALE GENOMIC DNA]</scope>
    <source>
        <strain evidence="4">LRLZ20PSL1</strain>
    </source>
</reference>
<dbReference type="SUPFAM" id="SSF54292">
    <property type="entry name" value="2Fe-2S ferredoxin-like"/>
    <property type="match status" value="1"/>
</dbReference>
<dbReference type="InterPro" id="IPR036010">
    <property type="entry name" value="2Fe-2S_ferredoxin-like_sf"/>
</dbReference>
<dbReference type="Proteomes" id="UP001604335">
    <property type="component" value="Unassembled WGS sequence"/>
</dbReference>
<protein>
    <submittedName>
        <fullName evidence="3">2Fe-2S iron-sulfur cluster binding domain-containing protein</fullName>
    </submittedName>
</protein>
<dbReference type="EMBL" id="JAZAQF010000059">
    <property type="protein sequence ID" value="MFG3817988.1"/>
    <property type="molecule type" value="Genomic_DNA"/>
</dbReference>
<comment type="caution">
    <text evidence="3">The sequence shown here is derived from an EMBL/GenBank/DDBJ whole genome shotgun (WGS) entry which is preliminary data.</text>
</comment>
<sequence length="99" mass="10219">MKIFVTFLPDQVTVSAQPGEMLLTVADRAGVAIPTGCLMGSCHACEVDLAAQPLPSPDRPDPSAAPDRSEDPQTVCACISAVPTGISALTVNLGIDPTW</sequence>
<feature type="domain" description="2Fe-2S ferredoxin-type" evidence="2">
    <location>
        <begin position="3"/>
        <end position="97"/>
    </location>
</feature>
<dbReference type="PROSITE" id="PS51085">
    <property type="entry name" value="2FE2S_FER_2"/>
    <property type="match status" value="1"/>
</dbReference>
<accession>A0ABW7CAU7</accession>
<keyword evidence="4" id="KW-1185">Reference proteome</keyword>
<gene>
    <name evidence="3" type="ORF">VPK24_10105</name>
</gene>
<dbReference type="CDD" id="cd00207">
    <property type="entry name" value="fer2"/>
    <property type="match status" value="1"/>
</dbReference>
<dbReference type="Pfam" id="PF00111">
    <property type="entry name" value="Fer2"/>
    <property type="match status" value="1"/>
</dbReference>
<dbReference type="Gene3D" id="3.10.20.30">
    <property type="match status" value="1"/>
</dbReference>
<dbReference type="InterPro" id="IPR012675">
    <property type="entry name" value="Beta-grasp_dom_sf"/>
</dbReference>
<evidence type="ECO:0000259" key="2">
    <source>
        <dbReference type="PROSITE" id="PS51085"/>
    </source>
</evidence>
<organism evidence="3 4">
    <name type="scientific">Limnothrix redekei LRLZ20PSL1</name>
    <dbReference type="NCBI Taxonomy" id="3112953"/>
    <lineage>
        <taxon>Bacteria</taxon>
        <taxon>Bacillati</taxon>
        <taxon>Cyanobacteriota</taxon>
        <taxon>Cyanophyceae</taxon>
        <taxon>Pseudanabaenales</taxon>
        <taxon>Pseudanabaenaceae</taxon>
        <taxon>Limnothrix</taxon>
    </lineage>
</organism>
<feature type="region of interest" description="Disordered" evidence="1">
    <location>
        <begin position="53"/>
        <end position="72"/>
    </location>
</feature>
<dbReference type="InterPro" id="IPR001041">
    <property type="entry name" value="2Fe-2S_ferredoxin-type"/>
</dbReference>
<proteinExistence type="predicted"/>
<dbReference type="RefSeq" id="WP_393012779.1">
    <property type="nucleotide sequence ID" value="NZ_JAZAQF010000059.1"/>
</dbReference>
<evidence type="ECO:0000256" key="1">
    <source>
        <dbReference type="SAM" id="MobiDB-lite"/>
    </source>
</evidence>
<evidence type="ECO:0000313" key="3">
    <source>
        <dbReference type="EMBL" id="MFG3817988.1"/>
    </source>
</evidence>